<feature type="domain" description="Carrier" evidence="5">
    <location>
        <begin position="5253"/>
        <end position="5329"/>
    </location>
</feature>
<dbReference type="InterPro" id="IPR000873">
    <property type="entry name" value="AMP-dep_synth/lig_dom"/>
</dbReference>
<feature type="domain" description="Carrier" evidence="5">
    <location>
        <begin position="1790"/>
        <end position="1869"/>
    </location>
</feature>
<feature type="domain" description="Carrier" evidence="5">
    <location>
        <begin position="4129"/>
        <end position="4206"/>
    </location>
</feature>
<keyword evidence="3" id="KW-0436">Ligase</keyword>
<dbReference type="InterPro" id="IPR020845">
    <property type="entry name" value="AMP-binding_CS"/>
</dbReference>
<dbReference type="InterPro" id="IPR045851">
    <property type="entry name" value="AMP-bd_C_sf"/>
</dbReference>
<evidence type="ECO:0000313" key="7">
    <source>
        <dbReference type="Proteomes" id="UP001140453"/>
    </source>
</evidence>
<dbReference type="Proteomes" id="UP001140453">
    <property type="component" value="Unassembled WGS sequence"/>
</dbReference>
<dbReference type="GO" id="GO:0005737">
    <property type="term" value="C:cytoplasm"/>
    <property type="evidence" value="ECO:0007669"/>
    <property type="project" value="TreeGrafter"/>
</dbReference>
<proteinExistence type="inferred from homology"/>
<feature type="domain" description="Carrier" evidence="5">
    <location>
        <begin position="2942"/>
        <end position="3017"/>
    </location>
</feature>
<dbReference type="InterPro" id="IPR006162">
    <property type="entry name" value="Ppantetheine_attach_site"/>
</dbReference>
<dbReference type="SUPFAM" id="SSF47336">
    <property type="entry name" value="ACP-like"/>
    <property type="match status" value="5"/>
</dbReference>
<evidence type="ECO:0000256" key="1">
    <source>
        <dbReference type="ARBA" id="ARBA00022450"/>
    </source>
</evidence>
<evidence type="ECO:0000256" key="2">
    <source>
        <dbReference type="ARBA" id="ARBA00022553"/>
    </source>
</evidence>
<dbReference type="PROSITE" id="PS50075">
    <property type="entry name" value="CARRIER"/>
    <property type="match status" value="5"/>
</dbReference>
<dbReference type="PANTHER" id="PTHR45527:SF1">
    <property type="entry name" value="FATTY ACID SYNTHASE"/>
    <property type="match status" value="1"/>
</dbReference>
<reference evidence="6" key="1">
    <citation type="submission" date="2022-10" db="EMBL/GenBank/DDBJ databases">
        <title>Tapping the CABI collections for fungal endophytes: first genome assemblies for Collariella, Neodidymelliopsis, Ascochyta clinopodiicola, Didymella pomorum, Didymosphaeria variabile, Neocosmospora piperis and Neocucurbitaria cava.</title>
        <authorList>
            <person name="Hill R."/>
        </authorList>
    </citation>
    <scope>NUCLEOTIDE SEQUENCE</scope>
    <source>
        <strain evidence="6">IMI 355082</strain>
    </source>
</reference>
<evidence type="ECO:0000256" key="3">
    <source>
        <dbReference type="ARBA" id="ARBA00022598"/>
    </source>
</evidence>
<dbReference type="NCBIfam" id="NF003417">
    <property type="entry name" value="PRK04813.1"/>
    <property type="match status" value="6"/>
</dbReference>
<dbReference type="EMBL" id="JAPEVB010000004">
    <property type="protein sequence ID" value="KAJ4389992.1"/>
    <property type="molecule type" value="Genomic_DNA"/>
</dbReference>
<keyword evidence="1" id="KW-0596">Phosphopantetheine</keyword>
<comment type="caution">
    <text evidence="6">The sequence shown here is derived from an EMBL/GenBank/DDBJ whole genome shotgun (WGS) entry which is preliminary data.</text>
</comment>
<keyword evidence="2" id="KW-0597">Phosphoprotein</keyword>
<dbReference type="InterPro" id="IPR020806">
    <property type="entry name" value="PKS_PP-bd"/>
</dbReference>
<feature type="domain" description="Carrier" evidence="5">
    <location>
        <begin position="624"/>
        <end position="700"/>
    </location>
</feature>
<dbReference type="GO" id="GO:0031177">
    <property type="term" value="F:phosphopantetheine binding"/>
    <property type="evidence" value="ECO:0007669"/>
    <property type="project" value="InterPro"/>
</dbReference>
<dbReference type="OrthoDB" id="416786at2759"/>
<protein>
    <recommendedName>
        <fullName evidence="5">Carrier domain-containing protein</fullName>
    </recommendedName>
</protein>
<dbReference type="SMART" id="SM00823">
    <property type="entry name" value="PKS_PP"/>
    <property type="match status" value="5"/>
</dbReference>
<organism evidence="6 7">
    <name type="scientific">Gnomoniopsis smithogilvyi</name>
    <dbReference type="NCBI Taxonomy" id="1191159"/>
    <lineage>
        <taxon>Eukaryota</taxon>
        <taxon>Fungi</taxon>
        <taxon>Dikarya</taxon>
        <taxon>Ascomycota</taxon>
        <taxon>Pezizomycotina</taxon>
        <taxon>Sordariomycetes</taxon>
        <taxon>Sordariomycetidae</taxon>
        <taxon>Diaporthales</taxon>
        <taxon>Gnomoniaceae</taxon>
        <taxon>Gnomoniopsis</taxon>
    </lineage>
</organism>
<dbReference type="FunFam" id="1.10.1200.10:FF:000005">
    <property type="entry name" value="Nonribosomal peptide synthetase 1"/>
    <property type="match status" value="3"/>
</dbReference>
<dbReference type="PROSITE" id="PS00455">
    <property type="entry name" value="AMP_BINDING"/>
    <property type="match status" value="3"/>
</dbReference>
<dbReference type="Pfam" id="PF00501">
    <property type="entry name" value="AMP-binding"/>
    <property type="match status" value="5"/>
</dbReference>
<evidence type="ECO:0000256" key="4">
    <source>
        <dbReference type="ARBA" id="ARBA00029454"/>
    </source>
</evidence>
<dbReference type="Gene3D" id="3.30.300.30">
    <property type="match status" value="5"/>
</dbReference>
<dbReference type="Pfam" id="PF00668">
    <property type="entry name" value="Condensation"/>
    <property type="match status" value="5"/>
</dbReference>
<dbReference type="Gene3D" id="2.30.38.10">
    <property type="entry name" value="Luciferase, Domain 3"/>
    <property type="match status" value="1"/>
</dbReference>
<sequence length="5813" mass="637043">MGSVKEFQDAIVTRTEVRAENTWDAAKQIGTVGYDLNTPLISQQDLDQVWKWNATIPDQEQGCVHDLIHSWAKSQPDALAVCAWDGDFTYAQLDRLASNLASRLLVILRRRKQTAGNGPQQTSSPKIIPILFNKSRWTCVAMLGAIKAGCAVIALDASMPDGRLRSIVQQARPELMLSSVVLGERAKLLVGDDSGYETYCFQLDESSLETLDITSNEDPPSFKLPVVSPSDIVYVSFTSGSTGQPKGACISHANVCSAVLYQGPALGFHRAARVFDFAPYSFDVAWSNFLHTLCAGGCLCIASEAAMLDDLSSSITSLQATLINITPTVLRTLHEAPECLETVLMSGEMPYPDNVSKWAGRVRLLNTYGPSECTFKCAFSVLGPGTAGERPDIGRGVGFATWLVDPHDCTRLVPIGAVGELYLEGPLVGQGYLNDSEKTAAAFVSNAPWLVAADNKFCTNRSSSRLYKTGDLVRYKHDGSLYFVGRKDASQQLKIRGQRVEIGDVEHHVRSWLDQKLSVIVDVIVPRDSDRASLALFVAVDEKKQRESEELKRIVALIDGLTKHLQDALPAFMIPTIYLPVDEIPVTPTGKVNRRLLVEKGNAMTWEKIVALQRTILPTTEFQEPSTAIEGQLRDIWAQVLGLDVSIISTGDNFFHLGGDSISAIGVVAACREADLTLAVSDLFKTPVLRDLAIATTFRQAEQDTIVPFSCLAGSRTDELSLKDEAARLCGIDSVEIEDIYPCTPLQQGMLAMAADNRGQQQTSYVSRTAFKLPAQVDVEKFEVAWASTVELAAIIRTRIIELDGEGLVQVVLKCPPLTLPRYLSINGFFDGAAADHTDMGLGSRLYRAGIVTSATQEVYFVLEMHHAIFDGWSTSLILETVEAAYTSQLRQSDDSGVPLPKPLRPFTPYQHFIKHIAATNGSSKAVAYWREQLSDSVATVFPGPNESPLDSYTEEKLDVRHKVSNLQWLTHSGITPSSVVRSSISLLLAQYTNSDDVKYGATVSGRNAAVAGIDRMAGPTIATVPVRVKFDWAQTTVKSLMQQVQQQAVIGTEYEQFGLQNIHRIDAQMADASRFQLLLVVQPASSRKKGTGRLFSQALSVVGNTKSDILTLVPKDAEADSVGIYNPYAMMVIVQLQDDGLDLNINFDSATIDQPAVQRIASQLEYIIRQLCTETLAESKVRDIIAASAEEVKQIWTWNGTLPENNQQTVTSMIDNRAAVLTTEAASEAIAVSAWDQKLTYPQLRDLTTKLAQELRDYHSVSPGSIVVLSFEKSSWLVVCMIAALKAGAVVLPMSIATSTRHASEVVKAVNPKLVIFGGSPTFSNEQVAPASPFQGLVATLAISSLIESLSSNEGASTVPRLSFDEQVVLCPSDPALILFTSGSTGAPKSILWTHANLSSNISAHAAAFNVTSSTRTFQFAGYDFDVSTVESLSILASGGCLCIPSEADRTNRLEIAIQDTKANWLCLTPSVSETLGGPQTLPELKTLVFAGEKLTGKTASKWKSSFGLDVYNWYGPAEASVATSCLVNAESWKPGVIGKGLGRTWLVNPSNPDILAPIGAVAELCIEGPFVASYTGQSGASLNKKSFCSPSWLLYGPDGRDGTNGRSNGCASAALYKTGDLVKYHGTDGSLVFVGRTHDTQRKLRGFRIELGEIELRVQDFLSRSGRKELEVMTVVAEIFCPANSATETLALFVSPGIAATDSNIDAEGSAVAFVKQFLPVNELEEELLGTLPMYMIPKVYIPIPKIPIGRTGKTDRRRLRETGSSLTYESLAAIQPSRFCQNDTAREPSTKIEKQLQRLWATVIGILDSGLDSINATSNFLRLGGDSIGAMRLVALARNQGLNLTVKDVFEAPRLEDMARRIKLDPEEQQPTDQKQLNQQPPAPFSLINPVINEVEARAHAARLCSVSEEQVVDIYPCTALQQGLLALGAKRHGQYVSRSVLRLQPGIDAERLQRAWLAAVQRLPLLRTRIVDLPGQGFVQVVLRDLPLRSYGSGSVEADLDSYVAADALEAMGPGTALCRAAIIDGQHFVLTIHHCTYDGSVLKMILDELEQKYYLTGPEMPVTPFSSFIQYLTKTDPHEAAAFWKRQLSSDKEPRQFPALPSVSYIPKANANLNHSISLPWPRRSGITPSTILRATWSILAAQYTSSADVIFALTVSGRQADMRGIESCVGPTISTVPMTVAVDWTETVHGFLEKLQTQMVAMTPFEHFGLQNLQHLENCLDVVDARLLQTLLVVQPAKGQNDKSLDEDSLLFQKRSFASNAESEGTDPFNSYALMVMLELENDGLQMKMSFDDKVISSVQMGAMARQFEGILKQICFYLSTESEVHASDKRLGTIQTASDQDLDLFWSQNQKLPADPDKSVQSLISQAAHQQPEQVVIDAWDGKFTYSQVDEISTELSRGLIALGVRKGQVVGLNFEKSRWAPINQLAVFKTGAVAVQVSVAVPEARKSRIFKNLGVALVVVGHEPNPKSRPRNGDVVCYTPNQILEKAASVLGSGSRESQRSIEPVVDVEMQDPAAIIVSSGSTGEPKQFGWSHRALAANVRAYGQFAALTGSTRLFQFASYDFDVANVESMAALVYGSCLCIPSEAERLDGTASVIRRTGANLLSLTPSVAKSLCLEDVPLVETIVFAGENLTRDDVNRWKDAGNLKKRRVLNWYGPAEHTGTWTTVDVDQDTDPNVKHSSWHNGVIGNINPSQMGPQPTLCWLVDPINHDRLVPFGAIGEIALEGPLCADGYIGNLPLTERQFRCDPEFLTAGHTINTNNTTQRVPGRRGRIFFSGDLARYDLTTGNLVYMGRKDKQLKVRGQLVAPEEVQRHIREHLTNVSLADDVTVIVDVIPSPRQYTAAKATASNVLVAFVGPATEVQVESATTELRDKLAAVLPSYAIPVYFIPIASFPRNASAKLDSHALRQIGAAFDPSRQLAAASGNRISRNRRDPTTTAERALRELWSLTLGIDAEQIKADESFLRVGDSIQAMRLVSFARQQGLRLTVAEIFERPTLKDMAKVLGNLHGVDDACQMTMKIAPFSLLGPDQDVRAARQHAAELCGPGIDAEDIEDMFPCTSLQEGLLALTIKNQSLGLGNSYTGYNILELVPSIDLNRFRDTWNRVIDMFPILRTRIIELPRQGLVQAIIQTASLSRLASQWADKAAILSVDDWLIKEKDLPMALGTPLMRYALLSNKGKNYFALSMHHSIYDGQTTPLILEALETMYHGTNTPLRHVPFQVFVKYISEQDKATQADFWKDQFKDLEAEQFPALSSSQYHPQTNSTLSLCIEHVPWRPSDNTTPSTIIRAATALLCAQYSGNSSDVVFGAVSDGRRAPVGGIERLAGPTIATVPIRVNMRGVCMEKLLADLQAQAVTMIPHEQTGLSSLRQVGGRDAEQACRFQTLLVVQPAQEKMTMMSDSSGNGLFVSEYHPEDAAAAEPKSGLPQPDGICDEEDMELARHHDFQSYALSLICTPGADQLKITFCFDSAVIPREMMRRMSQGFEHFIRILCSPDRTELSAPFADMTLTTKHDLAQIWSWNSSHAHDSVDSCIHDLITQVAQKSPDAVAIRAWDGEMSYIILDGLTSHIARHLMGQNVNGLRGVTVPLCFEKSMFAVVALLSVIKAGGAGLLLDTTLPESRLLEMVQQVNFGAGLVLSSPLSRTLAEKLAGMDAKVVLVGLDELETFTQNALQNSQPPGKEEFPLPPLPCVHSSDLICTIFTSGSTGKPKGCLLTHGNFSSAVKHQRATLQLNSTSRMYDFASHAFDATYWAAFHVLTAGGTLCIPSDEDRKTRLTESMCQFGATHLFLTPSVARLVDPAGVPTLKSVHLGGEEVTRDDVSRWLPYTKEGGTFVAYGPSECTAGTLYYRVTEPLTEGGPLPIGKGVGASTWIVKPSSSSQEQLRLCDLSPIGTIGELYLGGPLVGQGYLGAENAGKTVASFIECPDWFLQGRGKACFDEGGRIKSQMLYKTGDLVKYDPASDGNIIFLGRKDRQVKLRGQKVELPEVEHYIWHCLASTSKRGWLQAVQGVAVEVVTPSVTETPALVAFIQLRQTGHQDEELPESELLHQLAYHIETNLPKHLPRHMVPVAYIAIASIPLSASGKTDRKQLLEIGKQLTPQQLTRNSVAKMEDESNGLRSVAFTEREVVLRGLWMTVLRGVQADEIRQESSFLRMGGDSISAMRLTALAQSHGIRLPVKDILQLPRLSEMAKAMKMALTTTLDGPSLDDARSVIEPFSLLKATVDKNAIKNFIATQYPDIKATKIEDVYPCTSVQKSLLSMTAKSASGKSYVARFSIQLRQDIDVARFQAAWEHVNRNIAPILRTRIIDAPAEGGLVQVQLDEGLEWDHRKLQTDVEGKEKSHELAVAQYLSQDRSKPMGLGTPLTRLAIIGHHAVYDGYSVQLLLTEVSKAYLAQDTTLWSNSSMPIPAPFQVFIKHVMAIDKEQATSFWLQQFAGSEAVPFPPLPSEDYRPQADKMFKRSLANMKWPKTSTDATASTIIRAAWSILTARYTGSADVVFGAIVSGRQAPLAGIDRMIAPLISAVPVRIRFDPAQSLGSLLDDIQRQALAMIAYEQVELLDIRRMSVEAERGSQFNTLLVVQPASPEGDGLDDGKIGPWQQQAPEFVSDGNGLDDFNPNGVMIMCQLTNTGGLELEISFDSHVLDAAQMDRIGAQFEHVLRQMCTSDMNTPVEEIITLSAEDLNQLWEWNGHAAPEPVEECVHHLICATMARQPCAPAICAWDGTLSYGELDSLSGRLAKYLASLGAGPGSIIPLCFEKSMWHPVAVLGAMRAGAVCVAIDSTQPVERIQSIVRQVNPEFVLCSVGNEELAGRLSGARVVVVDQARVDGYETSRSEDNTPKVKVCADDVLYVVFTSGSTGEPKGIITTHRNFASAALYQREILQITHTSRVFDFVSYSFDVSWSNHLQTFVCGGCLCIPSETERRNDIPSAFNRMKCDYVYFTPSVAMSLEPSTMPGIKVLAMGGEPILGREVARWTTAKTPTSEPRSIIGIYGPAECAQALCFIRLGGPKTRDSHVGFSYGARTWLVEPGRPDRLAAIGTIGELVIEGPTVSKGYLANAGKNSKAYIQCPPWLTGTAETRLYMTGDLLRYNSDGSLDFIGRKDGMVKLRGQRIELAEVEYHIRGCLNSLKTDSDLCDGVAAEIIKPQGSNAPLLVVFFSICKQYQTDESVENVKSRLVRVVERVDEKMRERVPLYMIPGAYLQIDQIPMTTTNKTNRRALRALGSAQTLEKLAEMQPQAKEQRAPSTPMEKRLQALWSLVLDIDAESISAESSFLRIGGESITAMRLVAAARRERLALTVADIFKKPRLADLALLIASRGERAEASADGRAGNMEYSKQQPFSLLKTDDPQKFLRDIIVPIVSAANGDEEFDIASIRNVVPATDFQALSATQALQDPPDRYVHWIFDLPADIDLARLEQACLQLVRHFDILHTVFVQSGDRMWQVVLPGLIVEYDKIDAADGDMAAVTDCVCEEDLARPRKLGQSFVRFIAIKHNSGLSRLVFRISHAQFDGFSWGMVLETLSMIYKDNSLVSPPLTNFGSYIAFAETKKAQSFQYWASRLQGLKYPEWSYASDLQTESSNTNAVNNRLAIKESVPIPNISQSQYDGVSAATVFHAACAIALSRQFGQKQVVFGRLVTGRAMLPATLQNVVGPTMTEVPMMVDFSANNGYQPTVADVASHLQSQFVTDSEHETVGMMEIIKECTDWSHSDSSSRPAKDFGWRTAFQQQEELEHDDGGEINFLGGRSRVSYYEGGERPSRDRPEIYATPTKNGNWELEFEGDRRRSPEHIVREFLAKLRMVLSEC</sequence>
<dbReference type="PROSITE" id="PS00012">
    <property type="entry name" value="PHOSPHOPANTETHEINE"/>
    <property type="match status" value="3"/>
</dbReference>
<dbReference type="FunFam" id="3.30.300.30:FF:000015">
    <property type="entry name" value="Nonribosomal peptide synthase SidD"/>
    <property type="match status" value="4"/>
</dbReference>
<dbReference type="Gene3D" id="3.40.50.12780">
    <property type="entry name" value="N-terminal domain of ligase-like"/>
    <property type="match status" value="4"/>
</dbReference>
<dbReference type="Gene3D" id="3.40.50.980">
    <property type="match status" value="2"/>
</dbReference>
<name>A0A9W9CWP3_9PEZI</name>
<dbReference type="FunFam" id="3.30.559.30:FF:000003">
    <property type="entry name" value="Nonribosomal peptide synthase SidD"/>
    <property type="match status" value="2"/>
</dbReference>
<keyword evidence="7" id="KW-1185">Reference proteome</keyword>
<dbReference type="GO" id="GO:0044550">
    <property type="term" value="P:secondary metabolite biosynthetic process"/>
    <property type="evidence" value="ECO:0007669"/>
    <property type="project" value="TreeGrafter"/>
</dbReference>
<accession>A0A9W9CWP3</accession>
<dbReference type="InterPro" id="IPR009081">
    <property type="entry name" value="PP-bd_ACP"/>
</dbReference>
<dbReference type="Pfam" id="PF00550">
    <property type="entry name" value="PP-binding"/>
    <property type="match status" value="5"/>
</dbReference>
<evidence type="ECO:0000313" key="6">
    <source>
        <dbReference type="EMBL" id="KAJ4389992.1"/>
    </source>
</evidence>
<dbReference type="InterPro" id="IPR036736">
    <property type="entry name" value="ACP-like_sf"/>
</dbReference>
<dbReference type="Gene3D" id="3.30.559.30">
    <property type="entry name" value="Nonribosomal peptide synthetase, condensation domain"/>
    <property type="match status" value="5"/>
</dbReference>
<dbReference type="PANTHER" id="PTHR45527">
    <property type="entry name" value="NONRIBOSOMAL PEPTIDE SYNTHETASE"/>
    <property type="match status" value="1"/>
</dbReference>
<evidence type="ECO:0000259" key="5">
    <source>
        <dbReference type="PROSITE" id="PS50075"/>
    </source>
</evidence>
<dbReference type="InterPro" id="IPR042099">
    <property type="entry name" value="ANL_N_sf"/>
</dbReference>
<dbReference type="Gene3D" id="1.10.1200.10">
    <property type="entry name" value="ACP-like"/>
    <property type="match status" value="5"/>
</dbReference>
<dbReference type="SUPFAM" id="SSF56801">
    <property type="entry name" value="Acetyl-CoA synthetase-like"/>
    <property type="match status" value="5"/>
</dbReference>
<gene>
    <name evidence="6" type="ORF">N0V93_007465</name>
</gene>
<dbReference type="CDD" id="cd19545">
    <property type="entry name" value="FUM14_C_NRPS-like"/>
    <property type="match status" value="4"/>
</dbReference>
<dbReference type="GO" id="GO:0016874">
    <property type="term" value="F:ligase activity"/>
    <property type="evidence" value="ECO:0007669"/>
    <property type="project" value="UniProtKB-KW"/>
</dbReference>
<dbReference type="Gene3D" id="3.30.559.10">
    <property type="entry name" value="Chloramphenicol acetyltransferase-like domain"/>
    <property type="match status" value="5"/>
</dbReference>
<dbReference type="InterPro" id="IPR001242">
    <property type="entry name" value="Condensation_dom"/>
</dbReference>
<dbReference type="InterPro" id="IPR023213">
    <property type="entry name" value="CAT-like_dom_sf"/>
</dbReference>
<comment type="similarity">
    <text evidence="4">Belongs to the NRP synthetase family.</text>
</comment>
<dbReference type="GO" id="GO:0043041">
    <property type="term" value="P:amino acid activation for nonribosomal peptide biosynthetic process"/>
    <property type="evidence" value="ECO:0007669"/>
    <property type="project" value="TreeGrafter"/>
</dbReference>
<dbReference type="CDD" id="cd05918">
    <property type="entry name" value="A_NRPS_SidN3_like"/>
    <property type="match status" value="4"/>
</dbReference>
<dbReference type="SUPFAM" id="SSF52777">
    <property type="entry name" value="CoA-dependent acyltransferases"/>
    <property type="match status" value="10"/>
</dbReference>